<dbReference type="PANTHER" id="PTHR21694:SF18">
    <property type="entry name" value="COILED-COIL DOMAIN-CONTAINING PROTEIN 63"/>
    <property type="match status" value="1"/>
</dbReference>
<feature type="coiled-coil region" evidence="2">
    <location>
        <begin position="338"/>
        <end position="404"/>
    </location>
</feature>
<evidence type="ECO:0000259" key="3">
    <source>
        <dbReference type="Pfam" id="PF21773"/>
    </source>
</evidence>
<dbReference type="InParanoid" id="E2BZI9"/>
<organism evidence="5">
    <name type="scientific">Harpegnathos saltator</name>
    <name type="common">Jerdon's jumping ant</name>
    <dbReference type="NCBI Taxonomy" id="610380"/>
    <lineage>
        <taxon>Eukaryota</taxon>
        <taxon>Metazoa</taxon>
        <taxon>Ecdysozoa</taxon>
        <taxon>Arthropoda</taxon>
        <taxon>Hexapoda</taxon>
        <taxon>Insecta</taxon>
        <taxon>Pterygota</taxon>
        <taxon>Neoptera</taxon>
        <taxon>Endopterygota</taxon>
        <taxon>Hymenoptera</taxon>
        <taxon>Apocrita</taxon>
        <taxon>Aculeata</taxon>
        <taxon>Formicoidea</taxon>
        <taxon>Formicidae</taxon>
        <taxon>Ponerinae</taxon>
        <taxon>Ponerini</taxon>
        <taxon>Harpegnathos</taxon>
    </lineage>
</organism>
<keyword evidence="1 2" id="KW-0175">Coiled coil</keyword>
<dbReference type="STRING" id="610380.E2BZI9"/>
<dbReference type="OMA" id="CYKDTIC"/>
<dbReference type="InterPro" id="IPR049258">
    <property type="entry name" value="ODAD1_CC"/>
</dbReference>
<dbReference type="OrthoDB" id="6766775at2759"/>
<keyword evidence="5" id="KW-1185">Reference proteome</keyword>
<sequence>MAYRQQPVQDELELETMAEVELSRLKRQYRIMENDRAACVEDARLQLRNQQNMIDRLEYEKAELLLAIKTAKSKSFARKDMKMDEKLRCLLQKHDKYIDMIENEKRQIAELDQQIGKLSKEVAGLKTKVRSDTQLRDQAVRHSRMTLMLENRVEVATKRFNQVITGNAKLRAEIETLLKERSQFTQMWNKLIGQLNTGKQIINDLIEQATITFNQRDEELNKIQALRERHVSSSTFLRGIRDLKNHTSEMCELKRTLDNEMKLQEFLGVKGQYREMADLNAKKEAERQAKREEKQNKIAAFTHNLQTIKQFTGEQEIDKLTAHFIKQEEENFALFNYVNELNDELEGLQSRMEQLTAAIDEARIQNVHRDQEQAETLDKVTKQLEEQTALADAAEEDLTKCNEVMEKVLNGINALFESIRCDNSPILELLGDNTSVTMSNVMLYLGIIEKQITEMFHKVYWVDKTSKAPQMRLDESKKSRLKVPILARIVPTQPCSLCVEKEQMQFVSEGLEVPLTRAEAMQKLQQRLEDDYSELLHNVSDCHLPAARKIIQRRYQ</sequence>
<dbReference type="PANTHER" id="PTHR21694">
    <property type="entry name" value="COILED-COIL DOMAIN-CONTAINING PROTEIN 63"/>
    <property type="match status" value="1"/>
</dbReference>
<gene>
    <name evidence="4" type="ORF">EAI_02295</name>
</gene>
<name>E2BZI9_HARSA</name>
<accession>E2BZI9</accession>
<evidence type="ECO:0000256" key="1">
    <source>
        <dbReference type="ARBA" id="ARBA00023054"/>
    </source>
</evidence>
<dbReference type="FunCoup" id="E2BZI9">
    <property type="interactions" value="8"/>
</dbReference>
<proteinExistence type="predicted"/>
<dbReference type="InterPro" id="IPR051876">
    <property type="entry name" value="ODA-DC/CCD"/>
</dbReference>
<evidence type="ECO:0000256" key="2">
    <source>
        <dbReference type="SAM" id="Coils"/>
    </source>
</evidence>
<feature type="coiled-coil region" evidence="2">
    <location>
        <begin position="40"/>
        <end position="128"/>
    </location>
</feature>
<dbReference type="AlphaFoldDB" id="E2BZI9"/>
<reference evidence="4 5" key="1">
    <citation type="journal article" date="2010" name="Science">
        <title>Genomic comparison of the ants Camponotus floridanus and Harpegnathos saltator.</title>
        <authorList>
            <person name="Bonasio R."/>
            <person name="Zhang G."/>
            <person name="Ye C."/>
            <person name="Mutti N.S."/>
            <person name="Fang X."/>
            <person name="Qin N."/>
            <person name="Donahue G."/>
            <person name="Yang P."/>
            <person name="Li Q."/>
            <person name="Li C."/>
            <person name="Zhang P."/>
            <person name="Huang Z."/>
            <person name="Berger S.L."/>
            <person name="Reinberg D."/>
            <person name="Wang J."/>
            <person name="Liebig J."/>
        </authorList>
    </citation>
    <scope>NUCLEOTIDE SEQUENCE [LARGE SCALE GENOMIC DNA]</scope>
    <source>
        <strain evidence="4 5">R22 G/1</strain>
    </source>
</reference>
<dbReference type="Pfam" id="PF21773">
    <property type="entry name" value="ODAD1_CC"/>
    <property type="match status" value="1"/>
</dbReference>
<evidence type="ECO:0000313" key="5">
    <source>
        <dbReference type="Proteomes" id="UP000008237"/>
    </source>
</evidence>
<dbReference type="EMBL" id="GL451627">
    <property type="protein sequence ID" value="EFN78887.1"/>
    <property type="molecule type" value="Genomic_DNA"/>
</dbReference>
<evidence type="ECO:0000313" key="4">
    <source>
        <dbReference type="EMBL" id="EFN78887.1"/>
    </source>
</evidence>
<dbReference type="Proteomes" id="UP000008237">
    <property type="component" value="Unassembled WGS sequence"/>
</dbReference>
<feature type="domain" description="ODAD1 central coiled coil region" evidence="3">
    <location>
        <begin position="144"/>
        <end position="432"/>
    </location>
</feature>
<protein>
    <submittedName>
        <fullName evidence="4">Coiled-coil domain-containing protein 63</fullName>
    </submittedName>
</protein>